<evidence type="ECO:0000313" key="2">
    <source>
        <dbReference type="EMBL" id="KTC94575.1"/>
    </source>
</evidence>
<dbReference type="EMBL" id="LNYA01000034">
    <property type="protein sequence ID" value="KTC94575.1"/>
    <property type="molecule type" value="Genomic_DNA"/>
</dbReference>
<sequence>MIFKANWETAGQCVALPDAVIDAMISRALPGKTGCRWERLGGGCANLSILIRMEENPIYVLRVYLRDKEAACREHQLAGRFGSQLPVPQSRFIGTEAGYDFALIDYCRGINLREALLGKEKADGDSLFYQAGVLLGKIQAHRFDTAGFFDRELRIKRLQNPDLAEFVARILTHPVVLATLPAGQKPVIAACFSRFAACLPDDHTAHLVHGDYDPANLLVDEIEGKWQISAVLDWEFAFAGSPLWDVATMLRYAHAMPTSWTSSFVSGLQTVWRLPNQWQTSIHLLNLASLLDCLSRTDPRTQPRRLQDILALIDWISGQLSPWV</sequence>
<reference evidence="2 3" key="1">
    <citation type="submission" date="2015-11" db="EMBL/GenBank/DDBJ databases">
        <title>Genomic analysis of 38 Legionella species identifies large and diverse effector repertoires.</title>
        <authorList>
            <person name="Burstein D."/>
            <person name="Amaro F."/>
            <person name="Zusman T."/>
            <person name="Lifshitz Z."/>
            <person name="Cohen O."/>
            <person name="Gilbert J.A."/>
            <person name="Pupko T."/>
            <person name="Shuman H.A."/>
            <person name="Segal G."/>
        </authorList>
    </citation>
    <scope>NUCLEOTIDE SEQUENCE [LARGE SCALE GENOMIC DNA]</scope>
    <source>
        <strain evidence="2 3">SE-32A-C8</strain>
    </source>
</reference>
<dbReference type="Gene3D" id="3.90.1200.10">
    <property type="match status" value="1"/>
</dbReference>
<keyword evidence="3" id="KW-1185">Reference proteome</keyword>
<name>A0A0W0TG28_LEGER</name>
<protein>
    <submittedName>
        <fullName evidence="2">Phosphotransferase enzyme family protein</fullName>
    </submittedName>
</protein>
<accession>A0A0W0TG28</accession>
<feature type="domain" description="Aminoglycoside phosphotransferase" evidence="1">
    <location>
        <begin position="37"/>
        <end position="260"/>
    </location>
</feature>
<dbReference type="InterPro" id="IPR002575">
    <property type="entry name" value="Aminoglycoside_PTrfase"/>
</dbReference>
<comment type="caution">
    <text evidence="2">The sequence shown here is derived from an EMBL/GenBank/DDBJ whole genome shotgun (WGS) entry which is preliminary data.</text>
</comment>
<dbReference type="Pfam" id="PF01636">
    <property type="entry name" value="APH"/>
    <property type="match status" value="1"/>
</dbReference>
<dbReference type="PANTHER" id="PTHR21310">
    <property type="entry name" value="AMINOGLYCOSIDE PHOSPHOTRANSFERASE-RELATED-RELATED"/>
    <property type="match status" value="1"/>
</dbReference>
<dbReference type="STRING" id="448.Lery_2742"/>
<dbReference type="RefSeq" id="WP_058527818.1">
    <property type="nucleotide sequence ID" value="NZ_CAAAHY010000005.1"/>
</dbReference>
<dbReference type="GO" id="GO:0016740">
    <property type="term" value="F:transferase activity"/>
    <property type="evidence" value="ECO:0007669"/>
    <property type="project" value="UniProtKB-KW"/>
</dbReference>
<gene>
    <name evidence="2" type="ORF">Lery_2742</name>
</gene>
<proteinExistence type="predicted"/>
<keyword evidence="2" id="KW-0808">Transferase</keyword>
<dbReference type="PATRIC" id="fig|448.7.peg.2880"/>
<evidence type="ECO:0000259" key="1">
    <source>
        <dbReference type="Pfam" id="PF01636"/>
    </source>
</evidence>
<dbReference type="OrthoDB" id="9799092at2"/>
<dbReference type="InterPro" id="IPR051678">
    <property type="entry name" value="AGP_Transferase"/>
</dbReference>
<dbReference type="Proteomes" id="UP000054773">
    <property type="component" value="Unassembled WGS sequence"/>
</dbReference>
<dbReference type="InterPro" id="IPR011009">
    <property type="entry name" value="Kinase-like_dom_sf"/>
</dbReference>
<evidence type="ECO:0000313" key="3">
    <source>
        <dbReference type="Proteomes" id="UP000054773"/>
    </source>
</evidence>
<dbReference type="SUPFAM" id="SSF56112">
    <property type="entry name" value="Protein kinase-like (PK-like)"/>
    <property type="match status" value="1"/>
</dbReference>
<organism evidence="2 3">
    <name type="scientific">Legionella erythra</name>
    <dbReference type="NCBI Taxonomy" id="448"/>
    <lineage>
        <taxon>Bacteria</taxon>
        <taxon>Pseudomonadati</taxon>
        <taxon>Pseudomonadota</taxon>
        <taxon>Gammaproteobacteria</taxon>
        <taxon>Legionellales</taxon>
        <taxon>Legionellaceae</taxon>
        <taxon>Legionella</taxon>
    </lineage>
</organism>
<dbReference type="AlphaFoldDB" id="A0A0W0TG28"/>